<comment type="catalytic activity">
    <reaction evidence="2">
        <text>UDP-N-acetyl-alpha-D-glucosamine = UDP-N-acetyl-alpha-D-mannosamine</text>
        <dbReference type="Rhea" id="RHEA:17213"/>
        <dbReference type="ChEBI" id="CHEBI:57705"/>
        <dbReference type="ChEBI" id="CHEBI:68623"/>
        <dbReference type="EC" id="5.1.3.14"/>
    </reaction>
</comment>
<evidence type="ECO:0000256" key="3">
    <source>
        <dbReference type="ARBA" id="ARBA00038209"/>
    </source>
</evidence>
<dbReference type="SUPFAM" id="SSF53756">
    <property type="entry name" value="UDP-Glycosyltransferase/glycogen phosphorylase"/>
    <property type="match status" value="1"/>
</dbReference>
<feature type="non-terminal residue" evidence="7">
    <location>
        <position position="86"/>
    </location>
</feature>
<dbReference type="InterPro" id="IPR029767">
    <property type="entry name" value="WecB-like"/>
</dbReference>
<dbReference type="AlphaFoldDB" id="A0A8I0H3I6"/>
<dbReference type="EC" id="5.1.3.14" evidence="4"/>
<dbReference type="PANTHER" id="PTHR43174">
    <property type="entry name" value="UDP-N-ACETYLGLUCOSAMINE 2-EPIMERASE"/>
    <property type="match status" value="1"/>
</dbReference>
<comment type="similarity">
    <text evidence="3 5">Belongs to the UDP-N-acetylglucosamine 2-epimerase family.</text>
</comment>
<evidence type="ECO:0000259" key="6">
    <source>
        <dbReference type="Pfam" id="PF02350"/>
    </source>
</evidence>
<accession>A0A8I0H3I6</accession>
<dbReference type="Gene3D" id="3.40.50.2000">
    <property type="entry name" value="Glycogen Phosphorylase B"/>
    <property type="match status" value="2"/>
</dbReference>
<protein>
    <recommendedName>
        <fullName evidence="4">UDP-N-acetylglucosamine 2-epimerase (non-hydrolyzing)</fullName>
        <ecNumber evidence="4">5.1.3.14</ecNumber>
    </recommendedName>
</protein>
<dbReference type="EMBL" id="JAABFR010000370">
    <property type="protein sequence ID" value="MBD4335777.1"/>
    <property type="molecule type" value="Genomic_DNA"/>
</dbReference>
<reference evidence="7" key="1">
    <citation type="submission" date="2020-01" db="EMBL/GenBank/DDBJ databases">
        <authorList>
            <person name="Richard D."/>
        </authorList>
    </citation>
    <scope>NUCLEOTIDE SEQUENCE</scope>
    <source>
        <strain evidence="7">JP541</strain>
    </source>
</reference>
<dbReference type="Pfam" id="PF02350">
    <property type="entry name" value="Epimerase_2"/>
    <property type="match status" value="1"/>
</dbReference>
<evidence type="ECO:0000256" key="5">
    <source>
        <dbReference type="RuleBase" id="RU003513"/>
    </source>
</evidence>
<name>A0A8I0H3I6_XANCI</name>
<keyword evidence="1 5" id="KW-0413">Isomerase</keyword>
<feature type="non-terminal residue" evidence="7">
    <location>
        <position position="1"/>
    </location>
</feature>
<evidence type="ECO:0000256" key="2">
    <source>
        <dbReference type="ARBA" id="ARBA00036080"/>
    </source>
</evidence>
<dbReference type="Proteomes" id="UP000653002">
    <property type="component" value="Unassembled WGS sequence"/>
</dbReference>
<dbReference type="PANTHER" id="PTHR43174:SF2">
    <property type="entry name" value="UDP-N-ACETYLGLUCOSAMINE 2-EPIMERASE"/>
    <property type="match status" value="1"/>
</dbReference>
<gene>
    <name evidence="7" type="ORF">GUH15_06830</name>
</gene>
<dbReference type="GO" id="GO:0008761">
    <property type="term" value="F:UDP-N-acetylglucosamine 2-epimerase activity"/>
    <property type="evidence" value="ECO:0007669"/>
    <property type="project" value="UniProtKB-EC"/>
</dbReference>
<evidence type="ECO:0000313" key="8">
    <source>
        <dbReference type="Proteomes" id="UP000653002"/>
    </source>
</evidence>
<comment type="caution">
    <text evidence="7">The sequence shown here is derived from an EMBL/GenBank/DDBJ whole genome shotgun (WGS) entry which is preliminary data.</text>
</comment>
<proteinExistence type="inferred from homology"/>
<evidence type="ECO:0000256" key="1">
    <source>
        <dbReference type="ARBA" id="ARBA00023235"/>
    </source>
</evidence>
<dbReference type="InterPro" id="IPR003331">
    <property type="entry name" value="UDP_GlcNAc_Epimerase_2_dom"/>
</dbReference>
<organism evidence="7 8">
    <name type="scientific">Xanthomonas citri pv. citri</name>
    <dbReference type="NCBI Taxonomy" id="611301"/>
    <lineage>
        <taxon>Bacteria</taxon>
        <taxon>Pseudomonadati</taxon>
        <taxon>Pseudomonadota</taxon>
        <taxon>Gammaproteobacteria</taxon>
        <taxon>Lysobacterales</taxon>
        <taxon>Lysobacteraceae</taxon>
        <taxon>Xanthomonas</taxon>
    </lineage>
</organism>
<feature type="domain" description="UDP-N-acetylglucosamine 2-epimerase" evidence="6">
    <location>
        <begin position="1"/>
        <end position="85"/>
    </location>
</feature>
<evidence type="ECO:0000313" key="7">
    <source>
        <dbReference type="EMBL" id="MBD4335777.1"/>
    </source>
</evidence>
<sequence length="86" mass="9858">IYVTGNTAIDALKTTVRSDYTHPELEWADGSRLIIITAHRRENLGAPMHHMFRAIRRIMDEHPDVKAIYPIHMNPVVRKAAEEELG</sequence>
<evidence type="ECO:0000256" key="4">
    <source>
        <dbReference type="ARBA" id="ARBA00038858"/>
    </source>
</evidence>